<gene>
    <name evidence="2" type="ORF">DXC81_02265</name>
</gene>
<keyword evidence="1" id="KW-0472">Membrane</keyword>
<keyword evidence="1" id="KW-0812">Transmembrane</keyword>
<accession>A0A3E4QWS5</accession>
<dbReference type="AlphaFoldDB" id="A0A3E4QWS5"/>
<comment type="caution">
    <text evidence="2">The sequence shown here is derived from an EMBL/GenBank/DDBJ whole genome shotgun (WGS) entry which is preliminary data.</text>
</comment>
<organism evidence="2 3">
    <name type="scientific">Collinsella tanakaei</name>
    <dbReference type="NCBI Taxonomy" id="626935"/>
    <lineage>
        <taxon>Bacteria</taxon>
        <taxon>Bacillati</taxon>
        <taxon>Actinomycetota</taxon>
        <taxon>Coriobacteriia</taxon>
        <taxon>Coriobacteriales</taxon>
        <taxon>Coriobacteriaceae</taxon>
        <taxon>Collinsella</taxon>
    </lineage>
</organism>
<dbReference type="RefSeq" id="WP_117678985.1">
    <property type="nucleotide sequence ID" value="NZ_CAJJKC010000003.1"/>
</dbReference>
<sequence length="303" mass="35027">MFTITVLILAVFLLFRLGILLVQKYHDARGAGRSFKRMLKSGALDAQVYEEAVWSEVEHFGKKRLRAKISREQQRIIRAAKTQMRDDFLDDIQPGFYQYIIIFLIASILGLVLEMVWMFVMFGIVESRVGLVWGPFSPLYGFGAVLLTMLLWKLRKKPWWVIFVVSAVTGGLLEQGTGWCMEYFMHAESWSYLHLPDHISQWVAWRFLAIWGCIGIAWCKVIMPELIYRIGEPTTTRQMTVVTLLTVFVAADIAMTLMCFYRAGKRQEGVPPGNPFEVYVDTHYNDEFMADTFENMTFTGPQR</sequence>
<evidence type="ECO:0008006" key="4">
    <source>
        <dbReference type="Google" id="ProtNLM"/>
    </source>
</evidence>
<feature type="transmembrane region" description="Helical" evidence="1">
    <location>
        <begin position="131"/>
        <end position="152"/>
    </location>
</feature>
<evidence type="ECO:0000313" key="2">
    <source>
        <dbReference type="EMBL" id="RGL11635.1"/>
    </source>
</evidence>
<evidence type="ECO:0000313" key="3">
    <source>
        <dbReference type="Proteomes" id="UP000260943"/>
    </source>
</evidence>
<evidence type="ECO:0000256" key="1">
    <source>
        <dbReference type="SAM" id="Phobius"/>
    </source>
</evidence>
<name>A0A3E4QWS5_9ACTN</name>
<feature type="transmembrane region" description="Helical" evidence="1">
    <location>
        <begin position="199"/>
        <end position="219"/>
    </location>
</feature>
<feature type="transmembrane region" description="Helical" evidence="1">
    <location>
        <begin position="6"/>
        <end position="23"/>
    </location>
</feature>
<feature type="transmembrane region" description="Helical" evidence="1">
    <location>
        <begin position="240"/>
        <end position="263"/>
    </location>
</feature>
<dbReference type="Proteomes" id="UP000260943">
    <property type="component" value="Unassembled WGS sequence"/>
</dbReference>
<dbReference type="Pfam" id="PF06541">
    <property type="entry name" value="ABC_trans_CmpB"/>
    <property type="match status" value="1"/>
</dbReference>
<feature type="transmembrane region" description="Helical" evidence="1">
    <location>
        <begin position="99"/>
        <end position="125"/>
    </location>
</feature>
<dbReference type="InterPro" id="IPR010540">
    <property type="entry name" value="CmpB_TMEM229"/>
</dbReference>
<reference evidence="2 3" key="1">
    <citation type="submission" date="2018-08" db="EMBL/GenBank/DDBJ databases">
        <title>A genome reference for cultivated species of the human gut microbiota.</title>
        <authorList>
            <person name="Zou Y."/>
            <person name="Xue W."/>
            <person name="Luo G."/>
        </authorList>
    </citation>
    <scope>NUCLEOTIDE SEQUENCE [LARGE SCALE GENOMIC DNA]</scope>
    <source>
        <strain evidence="2 3">TF08-14</strain>
    </source>
</reference>
<keyword evidence="1" id="KW-1133">Transmembrane helix</keyword>
<dbReference type="EMBL" id="QSRJ01000002">
    <property type="protein sequence ID" value="RGL11635.1"/>
    <property type="molecule type" value="Genomic_DNA"/>
</dbReference>
<proteinExistence type="predicted"/>
<protein>
    <recommendedName>
        <fullName evidence="4">ABC transporter permease</fullName>
    </recommendedName>
</protein>